<organism evidence="1 2">
    <name type="scientific">Hermanssonia centrifuga</name>
    <dbReference type="NCBI Taxonomy" id="98765"/>
    <lineage>
        <taxon>Eukaryota</taxon>
        <taxon>Fungi</taxon>
        <taxon>Dikarya</taxon>
        <taxon>Basidiomycota</taxon>
        <taxon>Agaricomycotina</taxon>
        <taxon>Agaricomycetes</taxon>
        <taxon>Polyporales</taxon>
        <taxon>Meruliaceae</taxon>
        <taxon>Hermanssonia</taxon>
    </lineage>
</organism>
<dbReference type="Proteomes" id="UP000309038">
    <property type="component" value="Unassembled WGS sequence"/>
</dbReference>
<name>A0A4S4KM90_9APHY</name>
<protein>
    <submittedName>
        <fullName evidence="1">Uncharacterized protein</fullName>
    </submittedName>
</protein>
<proteinExistence type="predicted"/>
<gene>
    <name evidence="1" type="ORF">EW026_g2973</name>
</gene>
<comment type="caution">
    <text evidence="1">The sequence shown here is derived from an EMBL/GenBank/DDBJ whole genome shotgun (WGS) entry which is preliminary data.</text>
</comment>
<accession>A0A4S4KM90</accession>
<sequence>MHEASYDLPTYPPQNFDPYTLSSRDFFSPTSNIPTYMASPHGHSTYSNLSSTRLFNGYTGTGLGATAAALTIQALKYLVAASSVHFGYNSALNFDSALCIYVKHVLSP</sequence>
<dbReference type="EMBL" id="SGPJ01000082">
    <property type="protein sequence ID" value="THG99383.1"/>
    <property type="molecule type" value="Genomic_DNA"/>
</dbReference>
<evidence type="ECO:0000313" key="2">
    <source>
        <dbReference type="Proteomes" id="UP000309038"/>
    </source>
</evidence>
<reference evidence="1 2" key="1">
    <citation type="submission" date="2019-02" db="EMBL/GenBank/DDBJ databases">
        <title>Genome sequencing of the rare red list fungi Phlebia centrifuga.</title>
        <authorList>
            <person name="Buettner E."/>
            <person name="Kellner H."/>
        </authorList>
    </citation>
    <scope>NUCLEOTIDE SEQUENCE [LARGE SCALE GENOMIC DNA]</scope>
    <source>
        <strain evidence="1 2">DSM 108282</strain>
    </source>
</reference>
<evidence type="ECO:0000313" key="1">
    <source>
        <dbReference type="EMBL" id="THG99383.1"/>
    </source>
</evidence>
<keyword evidence="2" id="KW-1185">Reference proteome</keyword>
<dbReference type="AlphaFoldDB" id="A0A4S4KM90"/>